<gene>
    <name evidence="2" type="primary">vrrA</name>
    <name evidence="2" type="ORF">ACFQ3N_16830</name>
</gene>
<sequence length="166" mass="18426">MVFPIQRPINIRNSPVQNPPNNFWAQGRGFNPPVPQSRNPLQNIIQSLFKSQGSYSGVATQGGGGFTNTLTNIQQILNFVQKSAPIVQEYGPMVKNLPAMYRMMKAFNENDDENENEESANLTESSNTADEMLESSSRSVETESSDDQLQPQGKSRSGQSLPKLYI</sequence>
<protein>
    <submittedName>
        <fullName evidence="2">VrrA/YqfQ family protein</fullName>
    </submittedName>
</protein>
<reference evidence="3" key="1">
    <citation type="journal article" date="2019" name="Int. J. Syst. Evol. Microbiol.">
        <title>The Global Catalogue of Microorganisms (GCM) 10K type strain sequencing project: providing services to taxonomists for standard genome sequencing and annotation.</title>
        <authorList>
            <consortium name="The Broad Institute Genomics Platform"/>
            <consortium name="The Broad Institute Genome Sequencing Center for Infectious Disease"/>
            <person name="Wu L."/>
            <person name="Ma J."/>
        </authorList>
    </citation>
    <scope>NUCLEOTIDE SEQUENCE [LARGE SCALE GENOMIC DNA]</scope>
    <source>
        <strain evidence="3">CCUG 56754</strain>
    </source>
</reference>
<evidence type="ECO:0000256" key="1">
    <source>
        <dbReference type="SAM" id="MobiDB-lite"/>
    </source>
</evidence>
<feature type="compositionally biased region" description="Polar residues" evidence="1">
    <location>
        <begin position="119"/>
        <end position="129"/>
    </location>
</feature>
<dbReference type="Pfam" id="PF14181">
    <property type="entry name" value="YqfQ"/>
    <property type="match status" value="1"/>
</dbReference>
<dbReference type="InterPro" id="IPR025571">
    <property type="entry name" value="YqfQ"/>
</dbReference>
<evidence type="ECO:0000313" key="2">
    <source>
        <dbReference type="EMBL" id="MFD1040039.1"/>
    </source>
</evidence>
<accession>A0ABW3LR99</accession>
<organism evidence="2 3">
    <name type="scientific">Virgibacillus byunsanensis</name>
    <dbReference type="NCBI Taxonomy" id="570945"/>
    <lineage>
        <taxon>Bacteria</taxon>
        <taxon>Bacillati</taxon>
        <taxon>Bacillota</taxon>
        <taxon>Bacilli</taxon>
        <taxon>Bacillales</taxon>
        <taxon>Bacillaceae</taxon>
        <taxon>Virgibacillus</taxon>
    </lineage>
</organism>
<dbReference type="EMBL" id="JBHTKJ010000055">
    <property type="protein sequence ID" value="MFD1040039.1"/>
    <property type="molecule type" value="Genomic_DNA"/>
</dbReference>
<proteinExistence type="predicted"/>
<comment type="caution">
    <text evidence="2">The sequence shown here is derived from an EMBL/GenBank/DDBJ whole genome shotgun (WGS) entry which is preliminary data.</text>
</comment>
<evidence type="ECO:0000313" key="3">
    <source>
        <dbReference type="Proteomes" id="UP001597040"/>
    </source>
</evidence>
<keyword evidence="3" id="KW-1185">Reference proteome</keyword>
<name>A0ABW3LR99_9BACI</name>
<feature type="region of interest" description="Disordered" evidence="1">
    <location>
        <begin position="111"/>
        <end position="166"/>
    </location>
</feature>
<dbReference type="RefSeq" id="WP_390363743.1">
    <property type="nucleotide sequence ID" value="NZ_JBHTKJ010000055.1"/>
</dbReference>
<dbReference type="Proteomes" id="UP001597040">
    <property type="component" value="Unassembled WGS sequence"/>
</dbReference>
<feature type="compositionally biased region" description="Polar residues" evidence="1">
    <location>
        <begin position="147"/>
        <end position="160"/>
    </location>
</feature>